<proteinExistence type="predicted"/>
<evidence type="ECO:0000313" key="2">
    <source>
        <dbReference type="Proteomes" id="UP000304864"/>
    </source>
</evidence>
<name>A0A4P9K7V4_9GAMM</name>
<organism evidence="1 2">
    <name type="scientific">Thiomicrorhabdus sediminis</name>
    <dbReference type="NCBI Taxonomy" id="2580412"/>
    <lineage>
        <taxon>Bacteria</taxon>
        <taxon>Pseudomonadati</taxon>
        <taxon>Pseudomonadota</taxon>
        <taxon>Gammaproteobacteria</taxon>
        <taxon>Thiotrichales</taxon>
        <taxon>Piscirickettsiaceae</taxon>
        <taxon>Thiomicrorhabdus</taxon>
    </lineage>
</organism>
<keyword evidence="2" id="KW-1185">Reference proteome</keyword>
<accession>A0A4P9K7V4</accession>
<protein>
    <submittedName>
        <fullName evidence="1">Uncharacterized protein</fullName>
    </submittedName>
</protein>
<reference evidence="1 2" key="1">
    <citation type="submission" date="2019-05" db="EMBL/GenBank/DDBJ databases">
        <title>Thiomicrorhabdus sediminis sp. nov, a novel sulfur-oxidizing bacterium isolated from coastal sediment.</title>
        <authorList>
            <person name="Liu X."/>
        </authorList>
    </citation>
    <scope>NUCLEOTIDE SEQUENCE [LARGE SCALE GENOMIC DNA]</scope>
    <source>
        <strain evidence="1 2">G1</strain>
    </source>
</reference>
<evidence type="ECO:0000313" key="1">
    <source>
        <dbReference type="EMBL" id="QCU90540.1"/>
    </source>
</evidence>
<gene>
    <name evidence="1" type="ORF">FE785_07790</name>
</gene>
<dbReference type="KEGG" id="thig:FE785_07790"/>
<dbReference type="EMBL" id="CP040602">
    <property type="protein sequence ID" value="QCU90540.1"/>
    <property type="molecule type" value="Genomic_DNA"/>
</dbReference>
<sequence>MSGTQYHTDRSLINELNLNSRDIALHMALHVPLKQLFEFKYRQQDNFNDEDFSALKPIEKALIVNALISYRLSCIDHLHFFDDHKIDFMLNEFIRAYEDFLKLKHLAVVNYVEEIKSHFPKAVEWIQFIEQQARVNKHLYTTHSGLFG</sequence>
<dbReference type="AlphaFoldDB" id="A0A4P9K7V4"/>
<dbReference type="Proteomes" id="UP000304864">
    <property type="component" value="Chromosome"/>
</dbReference>